<dbReference type="InterPro" id="IPR012166">
    <property type="entry name" value="Uncharacterised_RocB"/>
</dbReference>
<accession>A0ABU0JR57</accession>
<dbReference type="EMBL" id="JAUSWN010000009">
    <property type="protein sequence ID" value="MDQ0479563.1"/>
    <property type="molecule type" value="Genomic_DNA"/>
</dbReference>
<protein>
    <submittedName>
        <fullName evidence="2">Arginine utilization protein RocB</fullName>
    </submittedName>
</protein>
<comment type="cofactor">
    <cofactor evidence="1">
        <name>Zn(2+)</name>
        <dbReference type="ChEBI" id="CHEBI:29105"/>
    </cofactor>
</comment>
<evidence type="ECO:0000256" key="1">
    <source>
        <dbReference type="ARBA" id="ARBA00001947"/>
    </source>
</evidence>
<dbReference type="Pfam" id="PF01546">
    <property type="entry name" value="Peptidase_M20"/>
    <property type="match status" value="1"/>
</dbReference>
<sequence>MIKEESMMNTLLHLIKVPGISGTESENLSGEEIYNMILQMPYFKKNPNKVKKIPVKDDCYNRFFVTALYENPKKTNKTIIITGHTDVVGIDEFGHLKNIAFDAEEFTKRVSEFPLTREVKEDLESEDWLFGRGSADMKYGIALHMEVLREISTNNTIDGNLMMVAVPGEESNSEGMVAAAEYLEKLSKEEGYEFIALLNSECTLPKYDGDTTKKIYLGSCGKIMPLFYFVGKESHVCEPFSGLNPNILASELNKLMEVNVELCDVVEDNITPPPVCLKQKDLKELYSVQLPCAAAAYYNMIYLTSSPEEIVDKLKRLSLRAFQNAINIVNSNMKLYNEHLGEHKVENHIEPKVMTYNELYEKVLKTYGDKFNKELEEKILLWKNQKLGHQNIAINIIRETFEKYPDKTPVIIIGFSPSYYPVRTLDSKDKNSKILLKAVENTIEYAKEKFNRDIFKESYFMGISDLSYTGLNEGEDIRSICSNILGLGYNYNLPIESLEKLNIPSIIFGGFGKDFHKYTERLNLSYSIKEVPQLYEYIIRNIFKLHK</sequence>
<dbReference type="RefSeq" id="WP_111943101.1">
    <property type="nucleotide sequence ID" value="NZ_BAAACJ010000033.1"/>
</dbReference>
<dbReference type="PIRSF" id="PIRSF010386">
    <property type="entry name" value="RocB"/>
    <property type="match status" value="1"/>
</dbReference>
<gene>
    <name evidence="2" type="ORF">QOZ93_001304</name>
</gene>
<comment type="caution">
    <text evidence="2">The sequence shown here is derived from an EMBL/GenBank/DDBJ whole genome shotgun (WGS) entry which is preliminary data.</text>
</comment>
<dbReference type="Gene3D" id="3.40.630.10">
    <property type="entry name" value="Zn peptidases"/>
    <property type="match status" value="1"/>
</dbReference>
<dbReference type="SUPFAM" id="SSF53187">
    <property type="entry name" value="Zn-dependent exopeptidases"/>
    <property type="match status" value="1"/>
</dbReference>
<organism evidence="2 3">
    <name type="scientific">Hathewaya limosa</name>
    <name type="common">Clostridium limosum</name>
    <dbReference type="NCBI Taxonomy" id="1536"/>
    <lineage>
        <taxon>Bacteria</taxon>
        <taxon>Bacillati</taxon>
        <taxon>Bacillota</taxon>
        <taxon>Clostridia</taxon>
        <taxon>Eubacteriales</taxon>
        <taxon>Clostridiaceae</taxon>
        <taxon>Hathewaya</taxon>
    </lineage>
</organism>
<name>A0ABU0JR57_HATLI</name>
<dbReference type="PANTHER" id="PTHR42994:SF2">
    <property type="entry name" value="PEPTIDASE"/>
    <property type="match status" value="1"/>
</dbReference>
<keyword evidence="3" id="KW-1185">Reference proteome</keyword>
<dbReference type="Proteomes" id="UP001224418">
    <property type="component" value="Unassembled WGS sequence"/>
</dbReference>
<dbReference type="InterPro" id="IPR002933">
    <property type="entry name" value="Peptidase_M20"/>
</dbReference>
<evidence type="ECO:0000313" key="3">
    <source>
        <dbReference type="Proteomes" id="UP001224418"/>
    </source>
</evidence>
<proteinExistence type="predicted"/>
<reference evidence="2 3" key="1">
    <citation type="submission" date="2023-07" db="EMBL/GenBank/DDBJ databases">
        <title>Genomic Encyclopedia of Type Strains, Phase IV (KMG-IV): sequencing the most valuable type-strain genomes for metagenomic binning, comparative biology and taxonomic classification.</title>
        <authorList>
            <person name="Goeker M."/>
        </authorList>
    </citation>
    <scope>NUCLEOTIDE SEQUENCE [LARGE SCALE GENOMIC DNA]</scope>
    <source>
        <strain evidence="2 3">DSM 1400</strain>
    </source>
</reference>
<dbReference type="PANTHER" id="PTHR42994">
    <property type="entry name" value="PEPTIDASE T"/>
    <property type="match status" value="1"/>
</dbReference>
<evidence type="ECO:0000313" key="2">
    <source>
        <dbReference type="EMBL" id="MDQ0479563.1"/>
    </source>
</evidence>